<dbReference type="Proteomes" id="UP001497516">
    <property type="component" value="Chromosome 4"/>
</dbReference>
<evidence type="ECO:0000313" key="1">
    <source>
        <dbReference type="EMBL" id="CAL1382231.1"/>
    </source>
</evidence>
<keyword evidence="2" id="KW-1185">Reference proteome</keyword>
<evidence type="ECO:0000313" key="2">
    <source>
        <dbReference type="Proteomes" id="UP001497516"/>
    </source>
</evidence>
<organism evidence="1 2">
    <name type="scientific">Linum trigynum</name>
    <dbReference type="NCBI Taxonomy" id="586398"/>
    <lineage>
        <taxon>Eukaryota</taxon>
        <taxon>Viridiplantae</taxon>
        <taxon>Streptophyta</taxon>
        <taxon>Embryophyta</taxon>
        <taxon>Tracheophyta</taxon>
        <taxon>Spermatophyta</taxon>
        <taxon>Magnoliopsida</taxon>
        <taxon>eudicotyledons</taxon>
        <taxon>Gunneridae</taxon>
        <taxon>Pentapetalae</taxon>
        <taxon>rosids</taxon>
        <taxon>fabids</taxon>
        <taxon>Malpighiales</taxon>
        <taxon>Linaceae</taxon>
        <taxon>Linum</taxon>
    </lineage>
</organism>
<name>A0AAV2E8J1_9ROSI</name>
<reference evidence="1 2" key="1">
    <citation type="submission" date="2024-04" db="EMBL/GenBank/DDBJ databases">
        <authorList>
            <person name="Fracassetti M."/>
        </authorList>
    </citation>
    <scope>NUCLEOTIDE SEQUENCE [LARGE SCALE GENOMIC DNA]</scope>
</reference>
<dbReference type="EMBL" id="OZ034817">
    <property type="protein sequence ID" value="CAL1382231.1"/>
    <property type="molecule type" value="Genomic_DNA"/>
</dbReference>
<gene>
    <name evidence="1" type="ORF">LTRI10_LOCUS23567</name>
</gene>
<protein>
    <submittedName>
        <fullName evidence="1">Uncharacterized protein</fullName>
    </submittedName>
</protein>
<sequence>MSQSSNRSGDLSPSLTLRPSLSFLVGDGASNSSHPPWPSLSFLNSDERLPPQWRRVGVVGIIEGKEGGDFRLEQRRW</sequence>
<accession>A0AAV2E8J1</accession>
<dbReference type="AlphaFoldDB" id="A0AAV2E8J1"/>
<proteinExistence type="predicted"/>